<dbReference type="InterPro" id="IPR036689">
    <property type="entry name" value="ESAT-6-like_sf"/>
</dbReference>
<organism evidence="1 2">
    <name type="scientific">Tenggerimyces flavus</name>
    <dbReference type="NCBI Taxonomy" id="1708749"/>
    <lineage>
        <taxon>Bacteria</taxon>
        <taxon>Bacillati</taxon>
        <taxon>Actinomycetota</taxon>
        <taxon>Actinomycetes</taxon>
        <taxon>Propionibacteriales</taxon>
        <taxon>Nocardioidaceae</taxon>
        <taxon>Tenggerimyces</taxon>
    </lineage>
</organism>
<proteinExistence type="predicted"/>
<sequence>MGQAADRCEQALNTIDSIRDRIIQSKDELRATWQGNTSLTFERVIGTYEEKLKSILDTLNGLIEKLGKTKINYEAIEQGSQESISKFDALLNNKT</sequence>
<evidence type="ECO:0000313" key="2">
    <source>
        <dbReference type="Proteomes" id="UP001595699"/>
    </source>
</evidence>
<evidence type="ECO:0000313" key="1">
    <source>
        <dbReference type="EMBL" id="MFC3766859.1"/>
    </source>
</evidence>
<keyword evidence="2" id="KW-1185">Reference proteome</keyword>
<comment type="caution">
    <text evidence="1">The sequence shown here is derived from an EMBL/GenBank/DDBJ whole genome shotgun (WGS) entry which is preliminary data.</text>
</comment>
<dbReference type="RefSeq" id="WP_205116032.1">
    <property type="nucleotide sequence ID" value="NZ_JAFBCM010000001.1"/>
</dbReference>
<dbReference type="SUPFAM" id="SSF140453">
    <property type="entry name" value="EsxAB dimer-like"/>
    <property type="match status" value="1"/>
</dbReference>
<protein>
    <submittedName>
        <fullName evidence="1">WXG100 family type VII secretion target</fullName>
    </submittedName>
</protein>
<accession>A0ABV7YRM9</accession>
<reference evidence="2" key="1">
    <citation type="journal article" date="2019" name="Int. J. Syst. Evol. Microbiol.">
        <title>The Global Catalogue of Microorganisms (GCM) 10K type strain sequencing project: providing services to taxonomists for standard genome sequencing and annotation.</title>
        <authorList>
            <consortium name="The Broad Institute Genomics Platform"/>
            <consortium name="The Broad Institute Genome Sequencing Center for Infectious Disease"/>
            <person name="Wu L."/>
            <person name="Ma J."/>
        </authorList>
    </citation>
    <scope>NUCLEOTIDE SEQUENCE [LARGE SCALE GENOMIC DNA]</scope>
    <source>
        <strain evidence="2">CGMCC 4.7241</strain>
    </source>
</reference>
<dbReference type="InterPro" id="IPR010310">
    <property type="entry name" value="T7SS_ESAT-6-like"/>
</dbReference>
<dbReference type="EMBL" id="JBHRZH010000062">
    <property type="protein sequence ID" value="MFC3766859.1"/>
    <property type="molecule type" value="Genomic_DNA"/>
</dbReference>
<name>A0ABV7YRM9_9ACTN</name>
<dbReference type="Proteomes" id="UP001595699">
    <property type="component" value="Unassembled WGS sequence"/>
</dbReference>
<dbReference type="Gene3D" id="1.10.287.1060">
    <property type="entry name" value="ESAT-6-like"/>
    <property type="match status" value="1"/>
</dbReference>
<dbReference type="Pfam" id="PF06013">
    <property type="entry name" value="WXG100"/>
    <property type="match status" value="1"/>
</dbReference>
<gene>
    <name evidence="1" type="ORF">ACFOUW_38950</name>
</gene>